<dbReference type="Proteomes" id="UP000295184">
    <property type="component" value="Unassembled WGS sequence"/>
</dbReference>
<dbReference type="Pfam" id="PF09924">
    <property type="entry name" value="LPG_synthase_C"/>
    <property type="match status" value="1"/>
</dbReference>
<dbReference type="STRING" id="1650663.GCA_001486665_02146"/>
<protein>
    <recommendedName>
        <fullName evidence="1">Phosphatidylglycerol lysyltransferase C-terminal domain-containing protein</fullName>
    </recommendedName>
</protein>
<reference evidence="2 3" key="1">
    <citation type="submission" date="2019-03" db="EMBL/GenBank/DDBJ databases">
        <title>Genomic Encyclopedia of Type Strains, Phase IV (KMG-IV): sequencing the most valuable type-strain genomes for metagenomic binning, comparative biology and taxonomic classification.</title>
        <authorList>
            <person name="Goeker M."/>
        </authorList>
    </citation>
    <scope>NUCLEOTIDE SEQUENCE [LARGE SCALE GENOMIC DNA]</scope>
    <source>
        <strain evidence="2 3">DSM 100451</strain>
    </source>
</reference>
<dbReference type="InterPro" id="IPR016181">
    <property type="entry name" value="Acyl_CoA_acyltransferase"/>
</dbReference>
<evidence type="ECO:0000313" key="2">
    <source>
        <dbReference type="EMBL" id="TCL57344.1"/>
    </source>
</evidence>
<comment type="caution">
    <text evidence="2">The sequence shown here is derived from an EMBL/GenBank/DDBJ whole genome shotgun (WGS) entry which is preliminary data.</text>
</comment>
<dbReference type="AlphaFoldDB" id="A0A4R1QXZ9"/>
<dbReference type="InterPro" id="IPR016732">
    <property type="entry name" value="UCP018688"/>
</dbReference>
<accession>A0A4R1QXZ9</accession>
<dbReference type="Gene3D" id="3.40.630.30">
    <property type="match status" value="1"/>
</dbReference>
<dbReference type="EMBL" id="SLUM01000010">
    <property type="protein sequence ID" value="TCL57344.1"/>
    <property type="molecule type" value="Genomic_DNA"/>
</dbReference>
<evidence type="ECO:0000313" key="3">
    <source>
        <dbReference type="Proteomes" id="UP000295184"/>
    </source>
</evidence>
<feature type="domain" description="Phosphatidylglycerol lysyltransferase C-terminal" evidence="1">
    <location>
        <begin position="27"/>
        <end position="293"/>
    </location>
</feature>
<dbReference type="PIRSF" id="PIRSF018688">
    <property type="entry name" value="UCP018688"/>
    <property type="match status" value="1"/>
</dbReference>
<organism evidence="2 3">
    <name type="scientific">Allofournierella massiliensis</name>
    <dbReference type="NCBI Taxonomy" id="1650663"/>
    <lineage>
        <taxon>Bacteria</taxon>
        <taxon>Bacillati</taxon>
        <taxon>Bacillota</taxon>
        <taxon>Clostridia</taxon>
        <taxon>Eubacteriales</taxon>
        <taxon>Oscillospiraceae</taxon>
        <taxon>Allofournierella</taxon>
    </lineage>
</organism>
<dbReference type="InterPro" id="IPR024320">
    <property type="entry name" value="LPG_synthase_C"/>
</dbReference>
<dbReference type="PANTHER" id="PTHR41373:SF1">
    <property type="entry name" value="PHOSPHATIDYLGLYCEROL LYSYLTRANSFERASE C-TERMINAL DOMAIN-CONTAINING PROTEIN"/>
    <property type="match status" value="1"/>
</dbReference>
<name>A0A4R1QXZ9_9FIRM</name>
<dbReference type="SUPFAM" id="SSF55729">
    <property type="entry name" value="Acyl-CoA N-acyltransferases (Nat)"/>
    <property type="match status" value="2"/>
</dbReference>
<dbReference type="RefSeq" id="WP_058965174.1">
    <property type="nucleotide sequence ID" value="NZ_CABKVM010000017.1"/>
</dbReference>
<dbReference type="OrthoDB" id="9765580at2"/>
<evidence type="ECO:0000259" key="1">
    <source>
        <dbReference type="Pfam" id="PF09924"/>
    </source>
</evidence>
<dbReference type="PANTHER" id="PTHR41373">
    <property type="entry name" value="DUF2156 DOMAIN-CONTAINING PROTEIN"/>
    <property type="match status" value="1"/>
</dbReference>
<proteinExistence type="predicted"/>
<sequence>MLTFKPIEPQDAQWVTPLLHASGYMTSTYAFVTLYLWSRAYDTQVARFGDHVIARSHRGGIFHYLYPSGHGDEKATVDAIIEDARAQSEPAWLYGVSVEAKQRLEQWYPGLFTIEAVRDDYEYIYDRSELADLPGKKFQKKRNHVSRFIRENPDWEFHAITEESLPLVRQFNREWAALADNKDDPGIQMEHEAIEMVFDHYTELPIEGGYITAGGRIVAYSFGSAINDRIFDTNVEKALYEVNGAYNIINREMARQVCAGYEMINREDDVGSEGLRKAKLSYNPIIIEPKYRAVLNK</sequence>
<gene>
    <name evidence="2" type="ORF">EDD77_11019</name>
</gene>